<keyword evidence="4" id="KW-0732">Signal</keyword>
<feature type="domain" description="MRH" evidence="8">
    <location>
        <begin position="851"/>
        <end position="993"/>
    </location>
</feature>
<evidence type="ECO:0000256" key="1">
    <source>
        <dbReference type="ARBA" id="ARBA00004308"/>
    </source>
</evidence>
<dbReference type="SMART" id="SM01404">
    <property type="entry name" value="CIMR"/>
    <property type="match status" value="7"/>
</dbReference>
<feature type="domain" description="MRH" evidence="8">
    <location>
        <begin position="274"/>
        <end position="414"/>
    </location>
</feature>
<reference evidence="9" key="1">
    <citation type="submission" date="2020-11" db="EMBL/GenBank/DDBJ databases">
        <authorList>
            <person name="Tran Van P."/>
        </authorList>
    </citation>
    <scope>NUCLEOTIDE SEQUENCE</scope>
</reference>
<evidence type="ECO:0000256" key="3">
    <source>
        <dbReference type="ARBA" id="ARBA00022692"/>
    </source>
</evidence>
<evidence type="ECO:0000259" key="8">
    <source>
        <dbReference type="PROSITE" id="PS51914"/>
    </source>
</evidence>
<dbReference type="GO" id="GO:0005802">
    <property type="term" value="C:trans-Golgi network"/>
    <property type="evidence" value="ECO:0007669"/>
    <property type="project" value="TreeGrafter"/>
</dbReference>
<dbReference type="InterPro" id="IPR044865">
    <property type="entry name" value="MRH_dom"/>
</dbReference>
<sequence length="1149" mass="127140">MPSARCLSRSISLPFRLARQRIWEAKLSNENEDQPPQYMFIAMCRHFDSEDADKCPDTNSSVCIARHGPGENEWIPVIPNLGSQIKLNDTSIEKVHFIGGQICNDKKNYTTEIKFVCDDAYCRPLLYNETGTCTLELPGDSGRFDIQPLRRPTHYTIQSSDGRLFELNFCSPISDSRCGFTSSDGVSVCEVNATTGGKSRAIGITQRSVLQYIEEKGLKMIYHGPNDSKGTGGAEITLVCNENITFGEPVFKAELDNLYKFELETSLACLAWPVECAVFDREDNKFDLGQLRKTDGNWEVTDPGQGKMRFYINICGALNPVKTYVCPGANVGACRTNASESTNLGSVTTGPKINADGVLTLHYTGGSPCEDGRFRHSTHIVFHCSRVENGPRFIIQSEDCVSSFLWETPVACPVKYMVGKNCQVREPSYSAVFDLRPLHRPGMDYSLTTEQGDHYRVNICGTLDEPCGGYDNASICLTSGGRQIPIAPYFWDGRVAFEFHGAECKPGNKSTVHLILLCNHKVQLPDSNIEYLSKDDRCNFYFVWNTALACTPSKEVECIITDDKGEVYDLTSLSLSSSNHMNLDRRRKHKFFINVCHSVVFGYGSMCAYNAGVCMEDLKKPNYHNRFHNLGEVSEGPKFVDGILTLNYDSGEICSDPQGAPHYTSTINFYCDPTSVETTPQLLVDQLCHYVFMWVTSAACPQRSTRHLDSNSTGDCTATNPATNFRFNLIQLKETVNHFDGPNGFHYSLSICDNLDASVCGSMTGACRTKDNSPLKEVLGVGHSNLQYQDGQLFLNYSGGELCQKGTRRSTRIQFMCGAENTTQGPKLLEELDDCSTLIAWNTELACEHRILCQAFDGDNLVDLSPLISFDNNYEVTVNRSRFFVNVCRPVLPFTGLGCPPGSGACVAHVEENGELTQEFSLGYPHFSPVLDKGEAILKYMLGSPCPVVRTQMSSSFHFKCDVSAGKGAPVLKSITQDCQYQFDWKTSVVCPSSEQVVSDSDNYVLRNKELNTAIDLRPLCKHDVHKVIKGGKTFYLNLCSSKTTCDGAAVCRQTDSSSYDSYGENLEVEFDYANNLTKLLYTSGSLCHKSAGNGVDINFSAEVWLKCDPTADEGQAEIVADKLSLSQTTASVYSPNLMKLSVTVKACP</sequence>
<organism evidence="9">
    <name type="scientific">Timema poppense</name>
    <name type="common">Walking stick</name>
    <dbReference type="NCBI Taxonomy" id="170557"/>
    <lineage>
        <taxon>Eukaryota</taxon>
        <taxon>Metazoa</taxon>
        <taxon>Ecdysozoa</taxon>
        <taxon>Arthropoda</taxon>
        <taxon>Hexapoda</taxon>
        <taxon>Insecta</taxon>
        <taxon>Pterygota</taxon>
        <taxon>Neoptera</taxon>
        <taxon>Polyneoptera</taxon>
        <taxon>Phasmatodea</taxon>
        <taxon>Timematodea</taxon>
        <taxon>Timematoidea</taxon>
        <taxon>Timematidae</taxon>
        <taxon>Timema</taxon>
    </lineage>
</organism>
<keyword evidence="2" id="KW-0813">Transport</keyword>
<dbReference type="SUPFAM" id="SSF50911">
    <property type="entry name" value="Mannose 6-phosphate receptor domain"/>
    <property type="match status" value="8"/>
</dbReference>
<protein>
    <recommendedName>
        <fullName evidence="8">MRH domain-containing protein</fullName>
    </recommendedName>
</protein>
<dbReference type="GO" id="GO:0005520">
    <property type="term" value="F:insulin-like growth factor binding"/>
    <property type="evidence" value="ECO:0007669"/>
    <property type="project" value="TreeGrafter"/>
</dbReference>
<evidence type="ECO:0000256" key="7">
    <source>
        <dbReference type="ARBA" id="ARBA00023157"/>
    </source>
</evidence>
<evidence type="ECO:0000256" key="4">
    <source>
        <dbReference type="ARBA" id="ARBA00022729"/>
    </source>
</evidence>
<proteinExistence type="predicted"/>
<dbReference type="GO" id="GO:0005537">
    <property type="term" value="F:D-mannose binding"/>
    <property type="evidence" value="ECO:0007669"/>
    <property type="project" value="InterPro"/>
</dbReference>
<accession>A0A7R9CIG1</accession>
<gene>
    <name evidence="9" type="ORF">TPSB3V08_LOCUS399</name>
</gene>
<comment type="subcellular location">
    <subcellularLocation>
        <location evidence="1">Endomembrane system</location>
    </subcellularLocation>
</comment>
<feature type="domain" description="MRH" evidence="8">
    <location>
        <begin position="131"/>
        <end position="271"/>
    </location>
</feature>
<evidence type="ECO:0000256" key="5">
    <source>
        <dbReference type="ARBA" id="ARBA00022989"/>
    </source>
</evidence>
<dbReference type="Pfam" id="PF00878">
    <property type="entry name" value="CIMR"/>
    <property type="match status" value="6"/>
</dbReference>
<feature type="domain" description="MRH" evidence="8">
    <location>
        <begin position="420"/>
        <end position="552"/>
    </location>
</feature>
<dbReference type="EMBL" id="OD000129">
    <property type="protein sequence ID" value="CAD7395929.1"/>
    <property type="molecule type" value="Genomic_DNA"/>
</dbReference>
<dbReference type="InterPro" id="IPR009011">
    <property type="entry name" value="Man6P_isomerase_rcpt-bd_dom_sf"/>
</dbReference>
<dbReference type="GO" id="GO:0005770">
    <property type="term" value="C:late endosome"/>
    <property type="evidence" value="ECO:0007669"/>
    <property type="project" value="TreeGrafter"/>
</dbReference>
<keyword evidence="6" id="KW-0472">Membrane</keyword>
<dbReference type="PROSITE" id="PS51914">
    <property type="entry name" value="MRH"/>
    <property type="match status" value="7"/>
</dbReference>
<dbReference type="AlphaFoldDB" id="A0A7R9CIG1"/>
<keyword evidence="7" id="KW-1015">Disulfide bond</keyword>
<name>A0A7R9CIG1_TIMPO</name>
<dbReference type="GO" id="GO:0038023">
    <property type="term" value="F:signaling receptor activity"/>
    <property type="evidence" value="ECO:0007669"/>
    <property type="project" value="InterPro"/>
</dbReference>
<dbReference type="GO" id="GO:0007041">
    <property type="term" value="P:lysosomal transport"/>
    <property type="evidence" value="ECO:0007669"/>
    <property type="project" value="InterPro"/>
</dbReference>
<keyword evidence="3" id="KW-0812">Transmembrane</keyword>
<evidence type="ECO:0000256" key="2">
    <source>
        <dbReference type="ARBA" id="ARBA00022448"/>
    </source>
</evidence>
<feature type="domain" description="MRH" evidence="8">
    <location>
        <begin position="994"/>
        <end position="1141"/>
    </location>
</feature>
<feature type="domain" description="MRH" evidence="8">
    <location>
        <begin position="556"/>
        <end position="702"/>
    </location>
</feature>
<dbReference type="PANTHER" id="PTHR15071:SF17">
    <property type="entry name" value="CATION-INDEPENDENT MANNOSE-6-PHOSPHATE RECEPTOR"/>
    <property type="match status" value="1"/>
</dbReference>
<dbReference type="InterPro" id="IPR000479">
    <property type="entry name" value="CIMR_rpt"/>
</dbReference>
<dbReference type="Gene3D" id="2.70.130.10">
    <property type="entry name" value="Mannose-6-phosphate receptor binding domain"/>
    <property type="match status" value="8"/>
</dbReference>
<evidence type="ECO:0000313" key="9">
    <source>
        <dbReference type="EMBL" id="CAD7395929.1"/>
    </source>
</evidence>
<feature type="domain" description="MRH" evidence="8">
    <location>
        <begin position="714"/>
        <end position="849"/>
    </location>
</feature>
<dbReference type="PANTHER" id="PTHR15071">
    <property type="entry name" value="MANNOSE-6-PHOSPHATE RECEPTOR FAMILY MEMBER"/>
    <property type="match status" value="1"/>
</dbReference>
<keyword evidence="5" id="KW-1133">Transmembrane helix</keyword>
<dbReference type="GO" id="GO:0005886">
    <property type="term" value="C:plasma membrane"/>
    <property type="evidence" value="ECO:0007669"/>
    <property type="project" value="TreeGrafter"/>
</dbReference>
<evidence type="ECO:0000256" key="6">
    <source>
        <dbReference type="ARBA" id="ARBA00023136"/>
    </source>
</evidence>